<keyword evidence="4" id="KW-0653">Protein transport</keyword>
<evidence type="ECO:0000256" key="6">
    <source>
        <dbReference type="ARBA" id="ARBA00023010"/>
    </source>
</evidence>
<dbReference type="PANTHER" id="PTHR33162:SF1">
    <property type="entry name" value="SEC-INDEPENDENT PROTEIN TRANSLOCASE PROTEIN TATA, CHLOROPLASTIC"/>
    <property type="match status" value="1"/>
</dbReference>
<dbReference type="InterPro" id="IPR003369">
    <property type="entry name" value="TatA/B/E"/>
</dbReference>
<feature type="region of interest" description="Disordered" evidence="8">
    <location>
        <begin position="96"/>
        <end position="150"/>
    </location>
</feature>
<evidence type="ECO:0000256" key="9">
    <source>
        <dbReference type="SAM" id="Phobius"/>
    </source>
</evidence>
<proteinExistence type="predicted"/>
<keyword evidence="7 9" id="KW-0472">Membrane</keyword>
<evidence type="ECO:0000256" key="3">
    <source>
        <dbReference type="ARBA" id="ARBA00022692"/>
    </source>
</evidence>
<organism evidence="10 11">
    <name type="scientific">Frankia nepalensis</name>
    <dbReference type="NCBI Taxonomy" id="1836974"/>
    <lineage>
        <taxon>Bacteria</taxon>
        <taxon>Bacillati</taxon>
        <taxon>Actinomycetota</taxon>
        <taxon>Actinomycetes</taxon>
        <taxon>Frankiales</taxon>
        <taxon>Frankiaceae</taxon>
        <taxon>Frankia</taxon>
    </lineage>
</organism>
<dbReference type="Proteomes" id="UP000604475">
    <property type="component" value="Unassembled WGS sequence"/>
</dbReference>
<sequence>MFNGLGWGEIAVLLMIGLFVFGPDKLPRVARDAGRMLRQLRQMANGVRDDLRTELGPEIADLDIRDLHPKTFVRKHLLEDDDDPIFPTYRDKNGKIDLFGEDSPAGPSLTKDRAPGGATSMTKTTSGKATTQLHPQQEAAAATPWDTDAT</sequence>
<keyword evidence="2" id="KW-0813">Transport</keyword>
<accession>A0A937RAK0</accession>
<dbReference type="NCBIfam" id="NF002377">
    <property type="entry name" value="PRK01371.1-4"/>
    <property type="match status" value="1"/>
</dbReference>
<evidence type="ECO:0000256" key="2">
    <source>
        <dbReference type="ARBA" id="ARBA00022448"/>
    </source>
</evidence>
<feature type="compositionally biased region" description="Polar residues" evidence="8">
    <location>
        <begin position="119"/>
        <end position="135"/>
    </location>
</feature>
<reference evidence="10" key="1">
    <citation type="submission" date="2020-12" db="EMBL/GenBank/DDBJ databases">
        <title>Genomic characterization of non-nitrogen-fixing Frankia strains.</title>
        <authorList>
            <person name="Carlos-Shanley C."/>
            <person name="Guerra T."/>
            <person name="Hahn D."/>
        </authorList>
    </citation>
    <scope>NUCLEOTIDE SEQUENCE</scope>
    <source>
        <strain evidence="10">CN6</strain>
    </source>
</reference>
<dbReference type="PANTHER" id="PTHR33162">
    <property type="entry name" value="SEC-INDEPENDENT PROTEIN TRANSLOCASE PROTEIN TATA, CHLOROPLASTIC"/>
    <property type="match status" value="1"/>
</dbReference>
<dbReference type="Gene3D" id="1.20.5.3310">
    <property type="match status" value="1"/>
</dbReference>
<keyword evidence="11" id="KW-1185">Reference proteome</keyword>
<dbReference type="AlphaFoldDB" id="A0A937RAK0"/>
<dbReference type="PRINTS" id="PR01506">
    <property type="entry name" value="TATBPROTEIN"/>
</dbReference>
<keyword evidence="5 9" id="KW-1133">Transmembrane helix</keyword>
<feature type="compositionally biased region" description="Low complexity" evidence="8">
    <location>
        <begin position="139"/>
        <end position="150"/>
    </location>
</feature>
<comment type="subcellular location">
    <subcellularLocation>
        <location evidence="1">Membrane</location>
        <topology evidence="1">Single-pass membrane protein</topology>
    </subcellularLocation>
</comment>
<protein>
    <submittedName>
        <fullName evidence="10">Sec-independent protein translocase protein TatB</fullName>
    </submittedName>
</protein>
<dbReference type="Pfam" id="PF02416">
    <property type="entry name" value="TatA_B_E"/>
    <property type="match status" value="1"/>
</dbReference>
<dbReference type="GO" id="GO:0016020">
    <property type="term" value="C:membrane"/>
    <property type="evidence" value="ECO:0007669"/>
    <property type="project" value="UniProtKB-SubCell"/>
</dbReference>
<dbReference type="GO" id="GO:0015031">
    <property type="term" value="P:protein transport"/>
    <property type="evidence" value="ECO:0007669"/>
    <property type="project" value="UniProtKB-KW"/>
</dbReference>
<evidence type="ECO:0000256" key="1">
    <source>
        <dbReference type="ARBA" id="ARBA00004167"/>
    </source>
</evidence>
<dbReference type="RefSeq" id="WP_203006468.1">
    <property type="nucleotide sequence ID" value="NZ_JADWYU010000222.1"/>
</dbReference>
<gene>
    <name evidence="10" type="primary">tatB</name>
    <name evidence="10" type="ORF">I7412_15290</name>
</gene>
<comment type="caution">
    <text evidence="10">The sequence shown here is derived from an EMBL/GenBank/DDBJ whole genome shotgun (WGS) entry which is preliminary data.</text>
</comment>
<dbReference type="EMBL" id="JAEACQ010000189">
    <property type="protein sequence ID" value="MBL7628491.1"/>
    <property type="molecule type" value="Genomic_DNA"/>
</dbReference>
<evidence type="ECO:0000313" key="11">
    <source>
        <dbReference type="Proteomes" id="UP000604475"/>
    </source>
</evidence>
<name>A0A937RAK0_9ACTN</name>
<dbReference type="NCBIfam" id="NF002376">
    <property type="entry name" value="PRK01371.1-3"/>
    <property type="match status" value="1"/>
</dbReference>
<keyword evidence="6" id="KW-0811">Translocation</keyword>
<evidence type="ECO:0000313" key="10">
    <source>
        <dbReference type="EMBL" id="MBL7628491.1"/>
    </source>
</evidence>
<evidence type="ECO:0000256" key="5">
    <source>
        <dbReference type="ARBA" id="ARBA00022989"/>
    </source>
</evidence>
<feature type="transmembrane region" description="Helical" evidence="9">
    <location>
        <begin position="6"/>
        <end position="22"/>
    </location>
</feature>
<evidence type="ECO:0000256" key="7">
    <source>
        <dbReference type="ARBA" id="ARBA00023136"/>
    </source>
</evidence>
<evidence type="ECO:0000256" key="8">
    <source>
        <dbReference type="SAM" id="MobiDB-lite"/>
    </source>
</evidence>
<evidence type="ECO:0000256" key="4">
    <source>
        <dbReference type="ARBA" id="ARBA00022927"/>
    </source>
</evidence>
<keyword evidence="3 9" id="KW-0812">Transmembrane</keyword>